<dbReference type="InterPro" id="IPR007278">
    <property type="entry name" value="DUF397"/>
</dbReference>
<name>A0A1G7QUF3_9ACTN</name>
<evidence type="ECO:0000259" key="1">
    <source>
        <dbReference type="Pfam" id="PF04149"/>
    </source>
</evidence>
<dbReference type="OrthoDB" id="4562195at2"/>
<dbReference type="Proteomes" id="UP000198614">
    <property type="component" value="Unassembled WGS sequence"/>
</dbReference>
<protein>
    <recommendedName>
        <fullName evidence="1">DUF397 domain-containing protein</fullName>
    </recommendedName>
</protein>
<accession>A0A1G7QUF3</accession>
<dbReference type="AlphaFoldDB" id="A0A1G7QUF3"/>
<evidence type="ECO:0000313" key="3">
    <source>
        <dbReference type="Proteomes" id="UP000198614"/>
    </source>
</evidence>
<sequence length="69" mass="7433">MSDELAWFKPSYSDSEGSACLEVAHSPHPTDAEATVHLRDSKLGVRSPRFAVPASAWGAFLGYVVRDGV</sequence>
<dbReference type="EMBL" id="FNAX01000013">
    <property type="protein sequence ID" value="SDG02113.1"/>
    <property type="molecule type" value="Genomic_DNA"/>
</dbReference>
<dbReference type="Pfam" id="PF04149">
    <property type="entry name" value="DUF397"/>
    <property type="match status" value="1"/>
</dbReference>
<gene>
    <name evidence="2" type="ORF">SAMN05216260_113130</name>
</gene>
<organism evidence="2 3">
    <name type="scientific">Streptomyces griseoaurantiacus</name>
    <dbReference type="NCBI Taxonomy" id="68213"/>
    <lineage>
        <taxon>Bacteria</taxon>
        <taxon>Bacillati</taxon>
        <taxon>Actinomycetota</taxon>
        <taxon>Actinomycetes</taxon>
        <taxon>Kitasatosporales</taxon>
        <taxon>Streptomycetaceae</taxon>
        <taxon>Streptomyces</taxon>
        <taxon>Streptomyces aurantiacus group</taxon>
    </lineage>
</organism>
<evidence type="ECO:0000313" key="2">
    <source>
        <dbReference type="EMBL" id="SDG02113.1"/>
    </source>
</evidence>
<feature type="domain" description="DUF397" evidence="1">
    <location>
        <begin position="5"/>
        <end position="64"/>
    </location>
</feature>
<reference evidence="2 3" key="1">
    <citation type="submission" date="2016-10" db="EMBL/GenBank/DDBJ databases">
        <authorList>
            <person name="de Groot N.N."/>
        </authorList>
    </citation>
    <scope>NUCLEOTIDE SEQUENCE [LARGE SCALE GENOMIC DNA]</scope>
    <source>
        <strain evidence="2 3">CGMCC 4.1859</strain>
    </source>
</reference>
<proteinExistence type="predicted"/>